<evidence type="ECO:0000259" key="9">
    <source>
        <dbReference type="Pfam" id="PF00060"/>
    </source>
</evidence>
<dbReference type="RefSeq" id="XP_012934896.1">
    <property type="nucleotide sequence ID" value="XM_013079442.1"/>
</dbReference>
<evidence type="ECO:0000256" key="7">
    <source>
        <dbReference type="ARBA" id="ARBA00023180"/>
    </source>
</evidence>
<evidence type="ECO:0000256" key="3">
    <source>
        <dbReference type="ARBA" id="ARBA00022692"/>
    </source>
</evidence>
<reference evidence="11" key="1">
    <citation type="submission" date="2025-08" db="UniProtKB">
        <authorList>
            <consortium name="RefSeq"/>
        </authorList>
    </citation>
    <scope>IDENTIFICATION</scope>
</reference>
<dbReference type="Gene3D" id="3.40.190.10">
    <property type="entry name" value="Periplasmic binding protein-like II"/>
    <property type="match status" value="3"/>
</dbReference>
<dbReference type="Pfam" id="PF00060">
    <property type="entry name" value="Lig_chan"/>
    <property type="match status" value="1"/>
</dbReference>
<dbReference type="InterPro" id="IPR052192">
    <property type="entry name" value="Insect_Ionotropic_Sensory_Rcpt"/>
</dbReference>
<evidence type="ECO:0000256" key="1">
    <source>
        <dbReference type="ARBA" id="ARBA00004651"/>
    </source>
</evidence>
<keyword evidence="10" id="KW-1185">Reference proteome</keyword>
<feature type="transmembrane region" description="Helical" evidence="8">
    <location>
        <begin position="311"/>
        <end position="331"/>
    </location>
</feature>
<keyword evidence="2" id="KW-1003">Cell membrane</keyword>
<evidence type="ECO:0000256" key="4">
    <source>
        <dbReference type="ARBA" id="ARBA00022989"/>
    </source>
</evidence>
<evidence type="ECO:0000313" key="10">
    <source>
        <dbReference type="Proteomes" id="UP000694888"/>
    </source>
</evidence>
<dbReference type="Proteomes" id="UP000694888">
    <property type="component" value="Unplaced"/>
</dbReference>
<evidence type="ECO:0000256" key="6">
    <source>
        <dbReference type="ARBA" id="ARBA00023170"/>
    </source>
</evidence>
<feature type="domain" description="Ionotropic glutamate receptor C-terminal" evidence="9">
    <location>
        <begin position="456"/>
        <end position="693"/>
    </location>
</feature>
<dbReference type="Gene3D" id="1.10.287.70">
    <property type="match status" value="1"/>
</dbReference>
<feature type="transmembrane region" description="Helical" evidence="8">
    <location>
        <begin position="687"/>
        <end position="709"/>
    </location>
</feature>
<gene>
    <name evidence="11" type="primary">LOC106011080</name>
</gene>
<feature type="transmembrane region" description="Helical" evidence="8">
    <location>
        <begin position="343"/>
        <end position="370"/>
    </location>
</feature>
<proteinExistence type="predicted"/>
<evidence type="ECO:0000313" key="11">
    <source>
        <dbReference type="RefSeq" id="XP_012934896.1"/>
    </source>
</evidence>
<comment type="subcellular location">
    <subcellularLocation>
        <location evidence="1">Cell membrane</location>
        <topology evidence="1">Multi-pass membrane protein</topology>
    </subcellularLocation>
</comment>
<evidence type="ECO:0000256" key="8">
    <source>
        <dbReference type="SAM" id="Phobius"/>
    </source>
</evidence>
<keyword evidence="4 8" id="KW-1133">Transmembrane helix</keyword>
<protein>
    <submittedName>
        <fullName evidence="11">Uncharacterized protein LOC106011080</fullName>
    </submittedName>
</protein>
<dbReference type="SUPFAM" id="SSF53850">
    <property type="entry name" value="Periplasmic binding protein-like II"/>
    <property type="match status" value="1"/>
</dbReference>
<dbReference type="GeneID" id="106011080"/>
<accession>A0ABM0ZUT7</accession>
<evidence type="ECO:0000256" key="5">
    <source>
        <dbReference type="ARBA" id="ARBA00023136"/>
    </source>
</evidence>
<organism evidence="10 11">
    <name type="scientific">Aplysia californica</name>
    <name type="common">California sea hare</name>
    <dbReference type="NCBI Taxonomy" id="6500"/>
    <lineage>
        <taxon>Eukaryota</taxon>
        <taxon>Metazoa</taxon>
        <taxon>Spiralia</taxon>
        <taxon>Lophotrochozoa</taxon>
        <taxon>Mollusca</taxon>
        <taxon>Gastropoda</taxon>
        <taxon>Heterobranchia</taxon>
        <taxon>Euthyneura</taxon>
        <taxon>Tectipleura</taxon>
        <taxon>Aplysiida</taxon>
        <taxon>Aplysioidea</taxon>
        <taxon>Aplysiidae</taxon>
        <taxon>Aplysia</taxon>
    </lineage>
</organism>
<evidence type="ECO:0000256" key="2">
    <source>
        <dbReference type="ARBA" id="ARBA00022475"/>
    </source>
</evidence>
<keyword evidence="5 8" id="KW-0472">Membrane</keyword>
<keyword evidence="3 8" id="KW-0812">Transmembrane</keyword>
<sequence length="722" mass="81264">MGLNLVPCGSLGLSKLYPPHCGDSPHTPSVDQAPMSVYNAPALVVNEILECGWDNLVVVTGSGEEDQELASVYTRILTLLQEQWIFVLHFTIVHEATVKDMLTLLREVTAHTADVKNILLLTESAPRLLKVAQNYYCSGHTISLNVCRARVAIVSKLERVSELELQLQNSEFDNIVIFAAGHPQAYTLMWRENRTRQLDTVDTMTSRSTDWDCAILPNLKFGLNQRRLRSLTKEWASELYKVRDPKTGNIYYDGFLIDVLNTLSEVLNFSYVHVPGPALDDSLTWEEYPKVIARGEVDFGATLWPASTVFYFNHSITYNVIFAAFTGAYIYEDSASNQTLGSPFMFIIFSPAVYLLIVASFLWCVFQYIVVTLCESQLEYTDGVTSKDHTCSHGQHGIDTSVSPQIAGNGNETDVEFQRKISIDGDCGESPCSKKTVDILISEKSRPLSRAVCVGKKYSFMVTVAFGFWGAICNQASLRLHRGLSARIIFATWCIAIGVLSAHYNGSLTANLIEKSKPLPFSTFQEMLDRGDVKWGIPYDVSLIRVLRASPHTSILRRVYEGAEFFTEDNSTASESKDALLFKLQSERYFVVITLRYILERMKRKKNPNILLLKDDLMRNDLGFIMPRDSELLDIFNQELSKMTLSGVMDYLRRKWKVRTSGGVQSKCTSNCLTEGGTLKFEDLKGFFFFSALAIIVSVVVLIVENMYVKCKSWRDKSSKQA</sequence>
<keyword evidence="6" id="KW-0675">Receptor</keyword>
<name>A0ABM0ZUT7_APLCA</name>
<keyword evidence="7" id="KW-0325">Glycoprotein</keyword>
<dbReference type="PANTHER" id="PTHR42643">
    <property type="entry name" value="IONOTROPIC RECEPTOR 20A-RELATED"/>
    <property type="match status" value="1"/>
</dbReference>
<dbReference type="InterPro" id="IPR001320">
    <property type="entry name" value="Iontro_rcpt_C"/>
</dbReference>
<dbReference type="PANTHER" id="PTHR42643:SF24">
    <property type="entry name" value="IONOTROPIC RECEPTOR 60A"/>
    <property type="match status" value="1"/>
</dbReference>